<comment type="caution">
    <text evidence="1">The sequence shown here is derived from an EMBL/GenBank/DDBJ whole genome shotgun (WGS) entry which is preliminary data.</text>
</comment>
<dbReference type="Proteomes" id="UP001465976">
    <property type="component" value="Unassembled WGS sequence"/>
</dbReference>
<evidence type="ECO:0000313" key="1">
    <source>
        <dbReference type="EMBL" id="KAL0570598.1"/>
    </source>
</evidence>
<protein>
    <recommendedName>
        <fullName evidence="3">F-box domain-containing protein</fullName>
    </recommendedName>
</protein>
<keyword evidence="2" id="KW-1185">Reference proteome</keyword>
<organism evidence="1 2">
    <name type="scientific">Marasmius crinis-equi</name>
    <dbReference type="NCBI Taxonomy" id="585013"/>
    <lineage>
        <taxon>Eukaryota</taxon>
        <taxon>Fungi</taxon>
        <taxon>Dikarya</taxon>
        <taxon>Basidiomycota</taxon>
        <taxon>Agaricomycotina</taxon>
        <taxon>Agaricomycetes</taxon>
        <taxon>Agaricomycetidae</taxon>
        <taxon>Agaricales</taxon>
        <taxon>Marasmiineae</taxon>
        <taxon>Marasmiaceae</taxon>
        <taxon>Marasmius</taxon>
    </lineage>
</organism>
<accession>A0ABR3F5W9</accession>
<dbReference type="SUPFAM" id="SSF81383">
    <property type="entry name" value="F-box domain"/>
    <property type="match status" value="1"/>
</dbReference>
<reference evidence="1 2" key="1">
    <citation type="submission" date="2024-02" db="EMBL/GenBank/DDBJ databases">
        <title>A draft genome for the cacao thread blight pathogen Marasmius crinis-equi.</title>
        <authorList>
            <person name="Cohen S.P."/>
            <person name="Baruah I.K."/>
            <person name="Amoako-Attah I."/>
            <person name="Bukari Y."/>
            <person name="Meinhardt L.W."/>
            <person name="Bailey B.A."/>
        </authorList>
    </citation>
    <scope>NUCLEOTIDE SEQUENCE [LARGE SCALE GENOMIC DNA]</scope>
    <source>
        <strain evidence="1 2">GH-76</strain>
    </source>
</reference>
<sequence>MASRINRNQETRDWMSVMPVELVKEIMGSGLRESTFTVNTLERYVAFEPADVYRWSGTSKYLRSIACGEGDLWRKICIEVPWREPTPKSISEMDPIRYRGVLSVLREMLDNADGYPLDLHIVLSRCIGNRTPGMGRPFLPANSFLNALYNPGNRWRSLTVTTSLSIRQIRMALLHPFENQLEGVESFTLHREKHDKDVDLALTGYGKRLLSLKAAELWLGSFSDEEEEMVEVEERGEPWRLLEPGDWFPALSHMITDVEFPFENLTRLAIGASDDAVVTLLPTCSQLQEFSVMLIRATDANDDATEQLVKRFRQGSADTIQLPQLWSMYVVLTEVEPWFANVLALFECPSLRNLGISLPAWTPGSGRLSQRYTYKSLEWFLDGTSGGLEEFAMFPSPEEILKGIAMEDLPTESTNLRAWLLSKMPHVRTICWNTKLRPRDWPVEWKDRMLGWTPDWLNRC</sequence>
<name>A0ABR3F5W9_9AGAR</name>
<proteinExistence type="predicted"/>
<evidence type="ECO:0000313" key="2">
    <source>
        <dbReference type="Proteomes" id="UP001465976"/>
    </source>
</evidence>
<evidence type="ECO:0008006" key="3">
    <source>
        <dbReference type="Google" id="ProtNLM"/>
    </source>
</evidence>
<gene>
    <name evidence="1" type="ORF">V5O48_011365</name>
</gene>
<dbReference type="InterPro" id="IPR036047">
    <property type="entry name" value="F-box-like_dom_sf"/>
</dbReference>
<dbReference type="EMBL" id="JBAHYK010000904">
    <property type="protein sequence ID" value="KAL0570598.1"/>
    <property type="molecule type" value="Genomic_DNA"/>
</dbReference>